<dbReference type="InterPro" id="IPR002083">
    <property type="entry name" value="MATH/TRAF_dom"/>
</dbReference>
<dbReference type="PANTHER" id="PTHR24413">
    <property type="entry name" value="SPECKLE-TYPE POZ PROTEIN"/>
    <property type="match status" value="1"/>
</dbReference>
<dbReference type="InterPro" id="IPR000210">
    <property type="entry name" value="BTB/POZ_dom"/>
</dbReference>
<dbReference type="EMBL" id="BGPR01000663">
    <property type="protein sequence ID" value="GBM30549.1"/>
    <property type="molecule type" value="Genomic_DNA"/>
</dbReference>
<dbReference type="SMART" id="SM00225">
    <property type="entry name" value="BTB"/>
    <property type="match status" value="1"/>
</dbReference>
<feature type="domain" description="BTB" evidence="1">
    <location>
        <begin position="338"/>
        <end position="405"/>
    </location>
</feature>
<evidence type="ECO:0000259" key="1">
    <source>
        <dbReference type="PROSITE" id="PS50097"/>
    </source>
</evidence>
<reference evidence="3 4" key="1">
    <citation type="journal article" date="2019" name="Sci. Rep.">
        <title>Orb-weaving spider Araneus ventricosus genome elucidates the spidroin gene catalogue.</title>
        <authorList>
            <person name="Kono N."/>
            <person name="Nakamura H."/>
            <person name="Ohtoshi R."/>
            <person name="Moran D.A.P."/>
            <person name="Shinohara A."/>
            <person name="Yoshida Y."/>
            <person name="Fujiwara M."/>
            <person name="Mori M."/>
            <person name="Tomita M."/>
            <person name="Arakawa K."/>
        </authorList>
    </citation>
    <scope>NUCLEOTIDE SEQUENCE [LARGE SCALE GENOMIC DNA]</scope>
</reference>
<dbReference type="Gene3D" id="2.60.210.10">
    <property type="entry name" value="Apoptosis, Tumor Necrosis Factor Receptor Associated Protein 2, Chain A"/>
    <property type="match status" value="1"/>
</dbReference>
<dbReference type="Gene3D" id="3.30.710.10">
    <property type="entry name" value="Potassium Channel Kv1.1, Chain A"/>
    <property type="match status" value="1"/>
</dbReference>
<organism evidence="3 4">
    <name type="scientific">Araneus ventricosus</name>
    <name type="common">Orbweaver spider</name>
    <name type="synonym">Epeira ventricosa</name>
    <dbReference type="NCBI Taxonomy" id="182803"/>
    <lineage>
        <taxon>Eukaryota</taxon>
        <taxon>Metazoa</taxon>
        <taxon>Ecdysozoa</taxon>
        <taxon>Arthropoda</taxon>
        <taxon>Chelicerata</taxon>
        <taxon>Arachnida</taxon>
        <taxon>Araneae</taxon>
        <taxon>Araneomorphae</taxon>
        <taxon>Entelegynae</taxon>
        <taxon>Araneoidea</taxon>
        <taxon>Araneidae</taxon>
        <taxon>Araneus</taxon>
    </lineage>
</organism>
<evidence type="ECO:0000313" key="3">
    <source>
        <dbReference type="EMBL" id="GBM30549.1"/>
    </source>
</evidence>
<gene>
    <name evidence="3" type="primary">Tdpoz3_34</name>
    <name evidence="3" type="ORF">AVEN_265002_1</name>
</gene>
<dbReference type="InterPro" id="IPR008974">
    <property type="entry name" value="TRAF-like"/>
</dbReference>
<dbReference type="CDD" id="cd18186">
    <property type="entry name" value="BTB_POZ_ZBTB_KLHL-like"/>
    <property type="match status" value="1"/>
</dbReference>
<protein>
    <submittedName>
        <fullName evidence="3">TD and POZ domain-containing protein 3</fullName>
    </submittedName>
</protein>
<dbReference type="Gene3D" id="1.25.40.420">
    <property type="match status" value="1"/>
</dbReference>
<dbReference type="InterPro" id="IPR011333">
    <property type="entry name" value="SKP1/BTB/POZ_sf"/>
</dbReference>
<dbReference type="AlphaFoldDB" id="A0A4Y2EQE1"/>
<accession>A0A4Y2EQE1</accession>
<proteinExistence type="predicted"/>
<dbReference type="SUPFAM" id="SSF54695">
    <property type="entry name" value="POZ domain"/>
    <property type="match status" value="1"/>
</dbReference>
<dbReference type="Pfam" id="PF22486">
    <property type="entry name" value="MATH_2"/>
    <property type="match status" value="1"/>
</dbReference>
<name>A0A4Y2EQE1_ARAVE</name>
<dbReference type="PROSITE" id="PS50097">
    <property type="entry name" value="BTB"/>
    <property type="match status" value="1"/>
</dbReference>
<dbReference type="Pfam" id="PF00651">
    <property type="entry name" value="BTB"/>
    <property type="match status" value="1"/>
</dbReference>
<dbReference type="SUPFAM" id="SSF49599">
    <property type="entry name" value="TRAF domain-like"/>
    <property type="match status" value="1"/>
</dbReference>
<feature type="domain" description="MATH" evidence="2">
    <location>
        <begin position="11"/>
        <end position="142"/>
    </location>
</feature>
<evidence type="ECO:0000259" key="2">
    <source>
        <dbReference type="PROSITE" id="PS50144"/>
    </source>
</evidence>
<dbReference type="GO" id="GO:0030163">
    <property type="term" value="P:protein catabolic process"/>
    <property type="evidence" value="ECO:0007669"/>
    <property type="project" value="UniProtKB-ARBA"/>
</dbReference>
<dbReference type="Proteomes" id="UP000499080">
    <property type="component" value="Unassembled WGS sequence"/>
</dbReference>
<evidence type="ECO:0000313" key="4">
    <source>
        <dbReference type="Proteomes" id="UP000499080"/>
    </source>
</evidence>
<keyword evidence="4" id="KW-1185">Reference proteome</keyword>
<dbReference type="PROSITE" id="PS50144">
    <property type="entry name" value="MATH"/>
    <property type="match status" value="1"/>
</dbReference>
<comment type="caution">
    <text evidence="3">The sequence shown here is derived from an EMBL/GenBank/DDBJ whole genome shotgun (WGS) entry which is preliminary data.</text>
</comment>
<dbReference type="OrthoDB" id="6420118at2759"/>
<dbReference type="CDD" id="cd00121">
    <property type="entry name" value="MATH"/>
    <property type="match status" value="1"/>
</dbReference>
<sequence length="498" mass="58018">MAINHNSKRNRLTFQWRIENFSFCWQVTGEYLQSPVFRSDLCFGVGTKWNLRLYPRGKLDERFIGCLLHRDEDSSSLERIEIYFKISFLLEDQLFHEATVYREWFKKGEDGVMVQFMKREDLFTKIKATLIPQGTLTVCCEIWIQDMKNVECPQLSARTVIKIEKMTFTRSITAFSSLEAHRKIPFKIRSASKRILATLRLFLAGECSKETVCVEINFIDSSIRLFEIHSCILDERGKEIESTRQEHCFHKRWNRPEYTLPLTKRELIENKARFLPKDALFLKFECTISLGIALEEIERTDFKLNSLAENHSAQQKPPESSFTLKDDLKSVYDEGFLCDVKLRAGTDTFPVHKLILSARSPVFKSMFGTDMKEKNSGCVNITDVDSQTLRRLLLYIYTDTLDDLEVKTATELYEAADKYSITNLKEKCSTFLKGNLKTSNACGILVVADMHQDEVLKVAVQDYISEQECVFRSKEWKHLMENYSKLTSETMFRKITKM</sequence>